<dbReference type="EMBL" id="BRXU01000004">
    <property type="protein sequence ID" value="GLC51182.1"/>
    <property type="molecule type" value="Genomic_DNA"/>
</dbReference>
<sequence length="231" mass="23967">MASTRSPRWGGMNSGSMHEMAVNNNLVYPGELGNWLDFSHGGARLGSDGCYEPSGAQFSLAEDCAFVLAADFPDAQGPFVLAGYPPRMETADTGFAATNSADVLNGLGGPDESTPRVTPFSAPCPSMSLPDDELPTACGVGKRTGSKASARAPKRGPPARGGRRGAVKKPARGREAICVPDGPGPVSLLYKGTIGGLGSLQELSLPWTLSLQQLNRTLAPPAEAWPEVVDS</sequence>
<organism evidence="2 3">
    <name type="scientific">Pleodorina starrii</name>
    <dbReference type="NCBI Taxonomy" id="330485"/>
    <lineage>
        <taxon>Eukaryota</taxon>
        <taxon>Viridiplantae</taxon>
        <taxon>Chlorophyta</taxon>
        <taxon>core chlorophytes</taxon>
        <taxon>Chlorophyceae</taxon>
        <taxon>CS clade</taxon>
        <taxon>Chlamydomonadales</taxon>
        <taxon>Volvocaceae</taxon>
        <taxon>Pleodorina</taxon>
    </lineage>
</organism>
<evidence type="ECO:0000313" key="3">
    <source>
        <dbReference type="Proteomes" id="UP001165080"/>
    </source>
</evidence>
<evidence type="ECO:0000256" key="1">
    <source>
        <dbReference type="SAM" id="MobiDB-lite"/>
    </source>
</evidence>
<comment type="caution">
    <text evidence="2">The sequence shown here is derived from an EMBL/GenBank/DDBJ whole genome shotgun (WGS) entry which is preliminary data.</text>
</comment>
<dbReference type="Proteomes" id="UP001165080">
    <property type="component" value="Unassembled WGS sequence"/>
</dbReference>
<feature type="region of interest" description="Disordered" evidence="1">
    <location>
        <begin position="140"/>
        <end position="178"/>
    </location>
</feature>
<evidence type="ECO:0000313" key="2">
    <source>
        <dbReference type="EMBL" id="GLC51182.1"/>
    </source>
</evidence>
<feature type="compositionally biased region" description="Basic residues" evidence="1">
    <location>
        <begin position="161"/>
        <end position="171"/>
    </location>
</feature>
<gene>
    <name evidence="2" type="primary">PLEST007243</name>
    <name evidence="2" type="ORF">PLESTB_000474800</name>
</gene>
<dbReference type="AlphaFoldDB" id="A0A9W6BFF4"/>
<keyword evidence="3" id="KW-1185">Reference proteome</keyword>
<proteinExistence type="predicted"/>
<protein>
    <submittedName>
        <fullName evidence="2">Uncharacterized protein</fullName>
    </submittedName>
</protein>
<accession>A0A9W6BFF4</accession>
<dbReference type="OrthoDB" id="10477907at2759"/>
<name>A0A9W6BFF4_9CHLO</name>
<reference evidence="2 3" key="1">
    <citation type="journal article" date="2023" name="Commun. Biol.">
        <title>Reorganization of the ancestral sex-determining regions during the evolution of trioecy in Pleodorina starrii.</title>
        <authorList>
            <person name="Takahashi K."/>
            <person name="Suzuki S."/>
            <person name="Kawai-Toyooka H."/>
            <person name="Yamamoto K."/>
            <person name="Hamaji T."/>
            <person name="Ootsuki R."/>
            <person name="Yamaguchi H."/>
            <person name="Kawachi M."/>
            <person name="Higashiyama T."/>
            <person name="Nozaki H."/>
        </authorList>
    </citation>
    <scope>NUCLEOTIDE SEQUENCE [LARGE SCALE GENOMIC DNA]</scope>
    <source>
        <strain evidence="2 3">NIES-4479</strain>
    </source>
</reference>